<dbReference type="EMBL" id="CAJNRD030001122">
    <property type="protein sequence ID" value="CAG5101250.1"/>
    <property type="molecule type" value="Genomic_DNA"/>
</dbReference>
<evidence type="ECO:0000259" key="2">
    <source>
        <dbReference type="PROSITE" id="PS50222"/>
    </source>
</evidence>
<dbReference type="PANTHER" id="PTHR21847">
    <property type="entry name" value="EF-HAND CALCIUM-BINDING DOMAIN-CONTAINING PROTEIN 10"/>
    <property type="match status" value="1"/>
</dbReference>
<dbReference type="Pfam" id="PF24548">
    <property type="entry name" value="EF_EFCAB10_C"/>
    <property type="match status" value="1"/>
</dbReference>
<feature type="compositionally biased region" description="Polar residues" evidence="1">
    <location>
        <begin position="37"/>
        <end position="53"/>
    </location>
</feature>
<dbReference type="InterPro" id="IPR039879">
    <property type="entry name" value="EFC10"/>
</dbReference>
<feature type="region of interest" description="Disordered" evidence="1">
    <location>
        <begin position="1"/>
        <end position="53"/>
    </location>
</feature>
<evidence type="ECO:0000313" key="4">
    <source>
        <dbReference type="Proteomes" id="UP000786811"/>
    </source>
</evidence>
<dbReference type="OrthoDB" id="10260455at2759"/>
<proteinExistence type="predicted"/>
<dbReference type="InterPro" id="IPR002048">
    <property type="entry name" value="EF_hand_dom"/>
</dbReference>
<dbReference type="PROSITE" id="PS50222">
    <property type="entry name" value="EF_HAND_2"/>
    <property type="match status" value="1"/>
</dbReference>
<accession>A0A8J2HKZ7</accession>
<evidence type="ECO:0000313" key="3">
    <source>
        <dbReference type="EMBL" id="CAG5101250.1"/>
    </source>
</evidence>
<sequence>MSAQEAGSSKDKSKAPPKTRNYAEVKEDPLDTGLSKGENSQIGGCDSPQQTGNVCPKHKAHEYLTSHKIFELNNYLISHLLIDEPDNPIEYLADLIERCLLFKTGQGPPPLIFTDRHIDGIFQSFDPLHTGSITLDQYNTAIKLLGIADYNQNPRECVPGKVDKEVFHAEVKKCMINGVEEIIGKNSK</sequence>
<dbReference type="PANTHER" id="PTHR21847:SF1">
    <property type="entry name" value="EF-HAND CALCIUM-BINDING DOMAIN-CONTAINING PROTEIN 10"/>
    <property type="match status" value="1"/>
</dbReference>
<feature type="domain" description="EF-hand" evidence="2">
    <location>
        <begin position="113"/>
        <end position="148"/>
    </location>
</feature>
<name>A0A8J2HKZ7_COTCN</name>
<comment type="caution">
    <text evidence="3">The sequence shown here is derived from an EMBL/GenBank/DDBJ whole genome shotgun (WGS) entry which is preliminary data.</text>
</comment>
<keyword evidence="4" id="KW-1185">Reference proteome</keyword>
<dbReference type="InterPro" id="IPR056587">
    <property type="entry name" value="EF_EFCAB10_C"/>
</dbReference>
<dbReference type="Proteomes" id="UP000786811">
    <property type="component" value="Unassembled WGS sequence"/>
</dbReference>
<dbReference type="CDD" id="cd22981">
    <property type="entry name" value="DD_TbAK-like"/>
    <property type="match status" value="1"/>
</dbReference>
<reference evidence="3" key="1">
    <citation type="submission" date="2021-04" db="EMBL/GenBank/DDBJ databases">
        <authorList>
            <person name="Chebbi M.A.C M."/>
        </authorList>
    </citation>
    <scope>NUCLEOTIDE SEQUENCE</scope>
</reference>
<organism evidence="3 4">
    <name type="scientific">Cotesia congregata</name>
    <name type="common">Parasitoid wasp</name>
    <name type="synonym">Apanteles congregatus</name>
    <dbReference type="NCBI Taxonomy" id="51543"/>
    <lineage>
        <taxon>Eukaryota</taxon>
        <taxon>Metazoa</taxon>
        <taxon>Ecdysozoa</taxon>
        <taxon>Arthropoda</taxon>
        <taxon>Hexapoda</taxon>
        <taxon>Insecta</taxon>
        <taxon>Pterygota</taxon>
        <taxon>Neoptera</taxon>
        <taxon>Endopterygota</taxon>
        <taxon>Hymenoptera</taxon>
        <taxon>Apocrita</taxon>
        <taxon>Ichneumonoidea</taxon>
        <taxon>Braconidae</taxon>
        <taxon>Microgastrinae</taxon>
        <taxon>Cotesia</taxon>
    </lineage>
</organism>
<protein>
    <submittedName>
        <fullName evidence="3">Similar to EFCAB10: EF-hand calcium-binding domain-containing protein 10 (Homo sapiens)</fullName>
    </submittedName>
</protein>
<evidence type="ECO:0000256" key="1">
    <source>
        <dbReference type="SAM" id="MobiDB-lite"/>
    </source>
</evidence>
<dbReference type="GO" id="GO:0005509">
    <property type="term" value="F:calcium ion binding"/>
    <property type="evidence" value="ECO:0007669"/>
    <property type="project" value="InterPro"/>
</dbReference>
<gene>
    <name evidence="3" type="ORF">HICCMSTLAB_LOCUS10323</name>
</gene>
<dbReference type="AlphaFoldDB" id="A0A8J2HKZ7"/>
<dbReference type="SUPFAM" id="SSF47391">
    <property type="entry name" value="Dimerization-anchoring domain of cAMP-dependent PK regulatory subunit"/>
    <property type="match status" value="1"/>
</dbReference>